<gene>
    <name evidence="3" type="ORF">JEQ17_40055</name>
</gene>
<proteinExistence type="predicted"/>
<sequence length="141" mass="14441">MRTRHAAIAAAALLALSACTTDSSTDAKASPSSSAPSVSAADLAKAREAAGLPPSPEPAPRAAYIDGLNAIDPDIVHGKADKAVSRGINTCSTIKNSPGDEAKQIKLTGQRFTSPTNPEGRDTATAEKILALAHKHICPDF</sequence>
<dbReference type="AlphaFoldDB" id="A0A7T7L210"/>
<dbReference type="PROSITE" id="PS51257">
    <property type="entry name" value="PROKAR_LIPOPROTEIN"/>
    <property type="match status" value="1"/>
</dbReference>
<reference evidence="3 4" key="1">
    <citation type="submission" date="2020-12" db="EMBL/GenBank/DDBJ databases">
        <title>A novel species.</title>
        <authorList>
            <person name="Li K."/>
        </authorList>
    </citation>
    <scope>NUCLEOTIDE SEQUENCE [LARGE SCALE GENOMIC DNA]</scope>
    <source>
        <strain evidence="3 4">ZYC-3</strain>
    </source>
</reference>
<organism evidence="3 4">
    <name type="scientific">Streptomyces liliifuscus</name>
    <dbReference type="NCBI Taxonomy" id="2797636"/>
    <lineage>
        <taxon>Bacteria</taxon>
        <taxon>Bacillati</taxon>
        <taxon>Actinomycetota</taxon>
        <taxon>Actinomycetes</taxon>
        <taxon>Kitasatosporales</taxon>
        <taxon>Streptomycetaceae</taxon>
        <taxon>Streptomyces</taxon>
    </lineage>
</organism>
<protein>
    <recommendedName>
        <fullName evidence="5">DUF732 domain-containing protein</fullName>
    </recommendedName>
</protein>
<dbReference type="KEGG" id="slf:JEQ17_40055"/>
<dbReference type="Proteomes" id="UP000595636">
    <property type="component" value="Chromosome"/>
</dbReference>
<feature type="signal peptide" evidence="2">
    <location>
        <begin position="1"/>
        <end position="20"/>
    </location>
</feature>
<dbReference type="RefSeq" id="WP_200399805.1">
    <property type="nucleotide sequence ID" value="NZ_CP066831.1"/>
</dbReference>
<evidence type="ECO:0000313" key="4">
    <source>
        <dbReference type="Proteomes" id="UP000595636"/>
    </source>
</evidence>
<feature type="compositionally biased region" description="Low complexity" evidence="1">
    <location>
        <begin position="23"/>
        <end position="43"/>
    </location>
</feature>
<accession>A0A7T7L210</accession>
<keyword evidence="4" id="KW-1185">Reference proteome</keyword>
<evidence type="ECO:0008006" key="5">
    <source>
        <dbReference type="Google" id="ProtNLM"/>
    </source>
</evidence>
<evidence type="ECO:0000256" key="1">
    <source>
        <dbReference type="SAM" id="MobiDB-lite"/>
    </source>
</evidence>
<name>A0A7T7L210_9ACTN</name>
<feature type="chain" id="PRO_5038973033" description="DUF732 domain-containing protein" evidence="2">
    <location>
        <begin position="21"/>
        <end position="141"/>
    </location>
</feature>
<dbReference type="EMBL" id="CP066831">
    <property type="protein sequence ID" value="QQM44994.1"/>
    <property type="molecule type" value="Genomic_DNA"/>
</dbReference>
<evidence type="ECO:0000313" key="3">
    <source>
        <dbReference type="EMBL" id="QQM44994.1"/>
    </source>
</evidence>
<evidence type="ECO:0000256" key="2">
    <source>
        <dbReference type="SAM" id="SignalP"/>
    </source>
</evidence>
<feature type="region of interest" description="Disordered" evidence="1">
    <location>
        <begin position="23"/>
        <end position="60"/>
    </location>
</feature>
<keyword evidence="2" id="KW-0732">Signal</keyword>